<feature type="non-terminal residue" evidence="1">
    <location>
        <position position="1"/>
    </location>
</feature>
<name>A0A0F8YA65_9ZZZZ</name>
<organism evidence="1">
    <name type="scientific">marine sediment metagenome</name>
    <dbReference type="NCBI Taxonomy" id="412755"/>
    <lineage>
        <taxon>unclassified sequences</taxon>
        <taxon>metagenomes</taxon>
        <taxon>ecological metagenomes</taxon>
    </lineage>
</organism>
<reference evidence="1" key="1">
    <citation type="journal article" date="2015" name="Nature">
        <title>Complex archaea that bridge the gap between prokaryotes and eukaryotes.</title>
        <authorList>
            <person name="Spang A."/>
            <person name="Saw J.H."/>
            <person name="Jorgensen S.L."/>
            <person name="Zaremba-Niedzwiedzka K."/>
            <person name="Martijn J."/>
            <person name="Lind A.E."/>
            <person name="van Eijk R."/>
            <person name="Schleper C."/>
            <person name="Guy L."/>
            <person name="Ettema T.J."/>
        </authorList>
    </citation>
    <scope>NUCLEOTIDE SEQUENCE</scope>
</reference>
<dbReference type="EMBL" id="LAZR01054553">
    <property type="protein sequence ID" value="KKK78298.1"/>
    <property type="molecule type" value="Genomic_DNA"/>
</dbReference>
<accession>A0A0F8YA65</accession>
<gene>
    <name evidence="1" type="ORF">LCGC14_2844970</name>
</gene>
<feature type="non-terminal residue" evidence="1">
    <location>
        <position position="398"/>
    </location>
</feature>
<dbReference type="AlphaFoldDB" id="A0A0F8YA65"/>
<evidence type="ECO:0000313" key="1">
    <source>
        <dbReference type="EMBL" id="KKK78298.1"/>
    </source>
</evidence>
<sequence>KYQVIRRDGSLIVVDANDPVFTSSAINLLFGIERVAIAKQVKNEFKTVVASITKLGSNLLLKGDKFYVKVEGQSKGYLPKDVEFAATSSLIEKTTKLGAKPGTEDKPDKLVTLTEKKFLRTLGKQKTLQYHQEIVPYLENPTPERYDFFDNSITEAYIFNRILELGWSPSLHYEFDKNKDMHYTLHDSHRPEKLSEKYQWIALYEFLAYLCDHYEYGNQYSDDDNKYEGPWQGLYRDIDPSYLNENSPKNVMGDCLSLPIINIDWEQYATNKCWVSQEGDMPDFKGILQVNGCGERKWLLLDGYYNFMEPHPPEEEPYEKYRKNMWFMIHSYFVRKSDTDTLFAWLKKQNFMDLRMPERGSGYGDIFLGEYFWSPAFNYYNRPYYGRNDWIKSEDHFH</sequence>
<protein>
    <submittedName>
        <fullName evidence="1">Uncharacterized protein</fullName>
    </submittedName>
</protein>
<proteinExistence type="predicted"/>
<comment type="caution">
    <text evidence="1">The sequence shown here is derived from an EMBL/GenBank/DDBJ whole genome shotgun (WGS) entry which is preliminary data.</text>
</comment>